<dbReference type="AlphaFoldDB" id="A0A6P3ETQ9"/>
<dbReference type="FunFam" id="1.10.1410.40:FF:000007">
    <property type="entry name" value="Cyclic GMP-AMP synthase"/>
    <property type="match status" value="1"/>
</dbReference>
<dbReference type="RefSeq" id="XP_004623235.1">
    <property type="nucleotide sequence ID" value="XM_004623178.2"/>
</dbReference>
<dbReference type="GO" id="GO:0003690">
    <property type="term" value="F:double-stranded DNA binding"/>
    <property type="evidence" value="ECO:0007669"/>
    <property type="project" value="TreeGrafter"/>
</dbReference>
<dbReference type="GO" id="GO:0006974">
    <property type="term" value="P:DNA damage response"/>
    <property type="evidence" value="ECO:0007669"/>
    <property type="project" value="TreeGrafter"/>
</dbReference>
<feature type="compositionally biased region" description="Basic and acidic residues" evidence="2">
    <location>
        <begin position="67"/>
        <end position="87"/>
    </location>
</feature>
<dbReference type="GO" id="GO:0002230">
    <property type="term" value="P:positive regulation of defense response to virus by host"/>
    <property type="evidence" value="ECO:0007669"/>
    <property type="project" value="TreeGrafter"/>
</dbReference>
<dbReference type="Pfam" id="PF03281">
    <property type="entry name" value="Mab-21"/>
    <property type="match status" value="1"/>
</dbReference>
<evidence type="ECO:0000259" key="3">
    <source>
        <dbReference type="Pfam" id="PF03281"/>
    </source>
</evidence>
<feature type="domain" description="Mab-21-like HhH/H2TH-like" evidence="4">
    <location>
        <begin position="397"/>
        <end position="501"/>
    </location>
</feature>
<dbReference type="InterPro" id="IPR046903">
    <property type="entry name" value="Mab-21-like_nuc_Trfase"/>
</dbReference>
<dbReference type="GO" id="GO:0005829">
    <property type="term" value="C:cytosol"/>
    <property type="evidence" value="ECO:0007669"/>
    <property type="project" value="TreeGrafter"/>
</dbReference>
<feature type="domain" description="Mab-21-like nucleotidyltransferase" evidence="3">
    <location>
        <begin position="201"/>
        <end position="380"/>
    </location>
</feature>
<reference evidence="6" key="1">
    <citation type="submission" date="2025-08" db="UniProtKB">
        <authorList>
            <consortium name="RefSeq"/>
        </authorList>
    </citation>
    <scope>IDENTIFICATION</scope>
</reference>
<dbReference type="CTD" id="115004"/>
<dbReference type="Gene3D" id="3.30.460.90">
    <property type="match status" value="1"/>
</dbReference>
<evidence type="ECO:0000313" key="6">
    <source>
        <dbReference type="RefSeq" id="XP_004623235.1"/>
    </source>
</evidence>
<dbReference type="FunCoup" id="A0A6P3ETQ9">
    <property type="interactions" value="1501"/>
</dbReference>
<dbReference type="GO" id="GO:0061501">
    <property type="term" value="F:2',3'-cyclic GMP-AMP synthase activity"/>
    <property type="evidence" value="ECO:0007669"/>
    <property type="project" value="TreeGrafter"/>
</dbReference>
<dbReference type="Gene3D" id="1.10.1410.40">
    <property type="match status" value="1"/>
</dbReference>
<dbReference type="GO" id="GO:0032481">
    <property type="term" value="P:positive regulation of type I interferon production"/>
    <property type="evidence" value="ECO:0007669"/>
    <property type="project" value="TreeGrafter"/>
</dbReference>
<evidence type="ECO:0000259" key="4">
    <source>
        <dbReference type="Pfam" id="PF20266"/>
    </source>
</evidence>
<evidence type="ECO:0000313" key="5">
    <source>
        <dbReference type="Proteomes" id="UP000515203"/>
    </source>
</evidence>
<name>A0A6P3ETQ9_OCTDE</name>
<dbReference type="InterPro" id="IPR046906">
    <property type="entry name" value="Mab-21_HhH/H2TH-like"/>
</dbReference>
<dbReference type="GO" id="GO:0002218">
    <property type="term" value="P:activation of innate immune response"/>
    <property type="evidence" value="ECO:0007669"/>
    <property type="project" value="TreeGrafter"/>
</dbReference>
<dbReference type="GO" id="GO:0003682">
    <property type="term" value="F:chromatin binding"/>
    <property type="evidence" value="ECO:0007669"/>
    <property type="project" value="TreeGrafter"/>
</dbReference>
<proteinExistence type="inferred from homology"/>
<feature type="compositionally biased region" description="Low complexity" evidence="2">
    <location>
        <begin position="40"/>
        <end position="55"/>
    </location>
</feature>
<dbReference type="InParanoid" id="A0A6P3ETQ9"/>
<dbReference type="GeneID" id="101577880"/>
<dbReference type="GO" id="GO:0038001">
    <property type="term" value="P:paracrine signaling"/>
    <property type="evidence" value="ECO:0007669"/>
    <property type="project" value="TreeGrafter"/>
</dbReference>
<dbReference type="Proteomes" id="UP000515203">
    <property type="component" value="Unplaced"/>
</dbReference>
<dbReference type="PANTHER" id="PTHR10656:SF35">
    <property type="entry name" value="CYCLIC GMP-AMP SYNTHASE"/>
    <property type="match status" value="1"/>
</dbReference>
<dbReference type="InterPro" id="IPR024810">
    <property type="entry name" value="MAB21L/cGLR"/>
</dbReference>
<protein>
    <submittedName>
        <fullName evidence="6">Cyclic GMP-AMP synthase isoform X1</fullName>
    </submittedName>
</protein>
<dbReference type="OrthoDB" id="6054650at2759"/>
<dbReference type="Pfam" id="PF20266">
    <property type="entry name" value="Mab-21_C"/>
    <property type="match status" value="1"/>
</dbReference>
<dbReference type="GO" id="GO:2000042">
    <property type="term" value="P:negative regulation of double-strand break repair via homologous recombination"/>
    <property type="evidence" value="ECO:0007669"/>
    <property type="project" value="TreeGrafter"/>
</dbReference>
<evidence type="ECO:0000256" key="2">
    <source>
        <dbReference type="SAM" id="MobiDB-lite"/>
    </source>
</evidence>
<accession>A0A6P3ETQ9</accession>
<organism evidence="5 6">
    <name type="scientific">Octodon degus</name>
    <name type="common">Degu</name>
    <name type="synonym">Sciurus degus</name>
    <dbReference type="NCBI Taxonomy" id="10160"/>
    <lineage>
        <taxon>Eukaryota</taxon>
        <taxon>Metazoa</taxon>
        <taxon>Chordata</taxon>
        <taxon>Craniata</taxon>
        <taxon>Vertebrata</taxon>
        <taxon>Euteleostomi</taxon>
        <taxon>Mammalia</taxon>
        <taxon>Eutheria</taxon>
        <taxon>Euarchontoglires</taxon>
        <taxon>Glires</taxon>
        <taxon>Rodentia</taxon>
        <taxon>Hystricomorpha</taxon>
        <taxon>Octodontidae</taxon>
        <taxon>Octodon</taxon>
    </lineage>
</organism>
<comment type="similarity">
    <text evidence="1">Belongs to the mab-21 family.</text>
</comment>
<dbReference type="GO" id="GO:0071360">
    <property type="term" value="P:cellular response to exogenous dsRNA"/>
    <property type="evidence" value="ECO:0007669"/>
    <property type="project" value="TreeGrafter"/>
</dbReference>
<sequence>MASRRRKTERTAPEARGASLGGPELVPKAAPVQPGEFRFAGAPTPARPGLRGPPAGSTPARRRPARSLREKEEKGEKEEKEHPRGPREEEDPRQEEEHLRDPREEEDDRQEERAAPKPAARRSRACSRATLVRSLELGASLGESEATPDDRQLRAVLDRLRLKFEELSWASKEVKKLVKRLQQALKDSEFHGATSLNSGSYYEHVKISEPDEFDVMFTLNIPRIELQEYAASGAYYSVKFKRNPKENPLDKFVEEGFLSAAKVLSRFREIIKAEINSSTPAEDTAIVVQKKRPGSPAVTLLIKGPKEISVDITLALESKSSWPPKTMEGLPIEKWLGRKVRTNLRQEPFYLIPKQAKDGRHFREETWRLSFSHIEKSLLNDHGHSKTCCEADGVRCCRKDCLKLMKYLLEQLKKKFEKRKEMSKFCSYHVKTAFFHFCAEHSDDSLWNRKKINVCFDTCVVFFIERLREEELKHFFIPEVNLFSQEYIDQKSKTFLAKQIEYERNNKFPIFNDF</sequence>
<evidence type="ECO:0000256" key="1">
    <source>
        <dbReference type="ARBA" id="ARBA00008307"/>
    </source>
</evidence>
<dbReference type="SMART" id="SM01265">
    <property type="entry name" value="Mab-21"/>
    <property type="match status" value="1"/>
</dbReference>
<keyword evidence="5" id="KW-1185">Reference proteome</keyword>
<dbReference type="PANTHER" id="PTHR10656">
    <property type="entry name" value="CELL FATE DETERMINING PROTEIN MAB21-RELATED"/>
    <property type="match status" value="1"/>
</dbReference>
<dbReference type="GO" id="GO:0005634">
    <property type="term" value="C:nucleus"/>
    <property type="evidence" value="ECO:0007669"/>
    <property type="project" value="TreeGrafter"/>
</dbReference>
<dbReference type="GO" id="GO:0035861">
    <property type="term" value="C:site of double-strand break"/>
    <property type="evidence" value="ECO:0007669"/>
    <property type="project" value="TreeGrafter"/>
</dbReference>
<gene>
    <name evidence="6" type="primary">Cgas</name>
</gene>
<feature type="region of interest" description="Disordered" evidence="2">
    <location>
        <begin position="1"/>
        <end position="127"/>
    </location>
</feature>